<dbReference type="PRINTS" id="PR00363">
    <property type="entry name" value="CYTOCHROMEB5"/>
</dbReference>
<dbReference type="SUPFAM" id="SSF56425">
    <property type="entry name" value="Succinate dehydrogenase/fumarate reductase flavoprotein, catalytic domain"/>
    <property type="match status" value="1"/>
</dbReference>
<reference evidence="17 18" key="1">
    <citation type="submission" date="2024-10" db="EMBL/GenBank/DDBJ databases">
        <title>Updated reference genomes for cyclostephanoid diatoms.</title>
        <authorList>
            <person name="Roberts W.R."/>
            <person name="Alverson A.J."/>
        </authorList>
    </citation>
    <scope>NUCLEOTIDE SEQUENCE [LARGE SCALE GENOMIC DNA]</scope>
    <source>
        <strain evidence="17 18">AJA228-03</strain>
    </source>
</reference>
<accession>A0ABD3RVM8</accession>
<keyword evidence="12" id="KW-1015">Disulfide bond</keyword>
<evidence type="ECO:0000256" key="15">
    <source>
        <dbReference type="SAM" id="MobiDB-lite"/>
    </source>
</evidence>
<comment type="caution">
    <text evidence="17">The sequence shown here is derived from an EMBL/GenBank/DDBJ whole genome shotgun (WGS) entry which is preliminary data.</text>
</comment>
<feature type="compositionally biased region" description="Acidic residues" evidence="15">
    <location>
        <begin position="258"/>
        <end position="271"/>
    </location>
</feature>
<keyword evidence="14" id="KW-0676">Redox-active center</keyword>
<dbReference type="Gene3D" id="3.10.120.10">
    <property type="entry name" value="Cytochrome b5-like heme/steroid binding domain"/>
    <property type="match status" value="1"/>
</dbReference>
<name>A0ABD3RVM8_9STRA</name>
<dbReference type="PROSITE" id="PS50255">
    <property type="entry name" value="CYTOCHROME_B5_2"/>
    <property type="match status" value="1"/>
</dbReference>
<dbReference type="Proteomes" id="UP001530377">
    <property type="component" value="Unassembled WGS sequence"/>
</dbReference>
<dbReference type="SUPFAM" id="SSF51905">
    <property type="entry name" value="FAD/NAD(P)-binding domain"/>
    <property type="match status" value="1"/>
</dbReference>
<dbReference type="SUPFAM" id="SSF55856">
    <property type="entry name" value="Cytochrome b5-like heme/steroid binding domain"/>
    <property type="match status" value="1"/>
</dbReference>
<evidence type="ECO:0000256" key="12">
    <source>
        <dbReference type="ARBA" id="ARBA00023157"/>
    </source>
</evidence>
<keyword evidence="5" id="KW-0285">Flavoprotein</keyword>
<evidence type="ECO:0000256" key="7">
    <source>
        <dbReference type="ARBA" id="ARBA00022824"/>
    </source>
</evidence>
<keyword evidence="7" id="KW-0256">Endoplasmic reticulum</keyword>
<dbReference type="InterPro" id="IPR036400">
    <property type="entry name" value="Cyt_B5-like_heme/steroid_sf"/>
</dbReference>
<dbReference type="EMBL" id="JALLPB020000157">
    <property type="protein sequence ID" value="KAL3816251.1"/>
    <property type="molecule type" value="Genomic_DNA"/>
</dbReference>
<organism evidence="17 18">
    <name type="scientific">Cyclostephanos tholiformis</name>
    <dbReference type="NCBI Taxonomy" id="382380"/>
    <lineage>
        <taxon>Eukaryota</taxon>
        <taxon>Sar</taxon>
        <taxon>Stramenopiles</taxon>
        <taxon>Ochrophyta</taxon>
        <taxon>Bacillariophyta</taxon>
        <taxon>Coscinodiscophyceae</taxon>
        <taxon>Thalassiosirophycidae</taxon>
        <taxon>Stephanodiscales</taxon>
        <taxon>Stephanodiscaceae</taxon>
        <taxon>Cyclostephanos</taxon>
    </lineage>
</organism>
<dbReference type="PANTHER" id="PTHR43400:SF1">
    <property type="entry name" value="FUMARATE REDUCTASE"/>
    <property type="match status" value="1"/>
</dbReference>
<feature type="domain" description="Cytochrome b5 heme-binding" evidence="16">
    <location>
        <begin position="1245"/>
        <end position="1305"/>
    </location>
</feature>
<dbReference type="InterPro" id="IPR003953">
    <property type="entry name" value="FAD-dep_OxRdtase_2_FAD-bd"/>
</dbReference>
<protein>
    <recommendedName>
        <fullName evidence="16">Cytochrome b5 heme-binding domain-containing protein</fullName>
    </recommendedName>
</protein>
<evidence type="ECO:0000256" key="11">
    <source>
        <dbReference type="ARBA" id="ARBA00023136"/>
    </source>
</evidence>
<evidence type="ECO:0000256" key="10">
    <source>
        <dbReference type="ARBA" id="ARBA00023002"/>
    </source>
</evidence>
<evidence type="ECO:0000256" key="14">
    <source>
        <dbReference type="ARBA" id="ARBA00023284"/>
    </source>
</evidence>
<dbReference type="SMART" id="SM01117">
    <property type="entry name" value="Cyt-b5"/>
    <property type="match status" value="1"/>
</dbReference>
<keyword evidence="18" id="KW-1185">Reference proteome</keyword>
<evidence type="ECO:0000256" key="13">
    <source>
        <dbReference type="ARBA" id="ARBA00023180"/>
    </source>
</evidence>
<evidence type="ECO:0000256" key="3">
    <source>
        <dbReference type="ARBA" id="ARBA00008277"/>
    </source>
</evidence>
<dbReference type="InterPro" id="IPR037192">
    <property type="entry name" value="ERO1-like_sf"/>
</dbReference>
<evidence type="ECO:0000256" key="2">
    <source>
        <dbReference type="ARBA" id="ARBA00004367"/>
    </source>
</evidence>
<keyword evidence="8" id="KW-0274">FAD</keyword>
<evidence type="ECO:0000256" key="8">
    <source>
        <dbReference type="ARBA" id="ARBA00022827"/>
    </source>
</evidence>
<dbReference type="Pfam" id="PF00173">
    <property type="entry name" value="Cyt-b5"/>
    <property type="match status" value="1"/>
</dbReference>
<sequence>MIPTPRIRTRIRRRTSSSSIRVSAVLLLASANAIFAPLAYVDAADIVVSSNGKIAPSSPHGNEFLLHPFIGNGNGNGNGGGGHGGGGLIEDATCDVEQLEKANDMQLHVILAELMTTGFFRNFAVDLDHKCPLAGWDTIKKKKKKKKNEEEKNGGNGMEGGDDDTALSASADGGGGGSITTTTTKSMSTNNTSSNEEVDEGTTAQCEGGLPDMDPDAEPACGVESGGGDGDGEYHSWYDGPGVAHMHRAVEEGKVSTEDDGDDGEGEEEFECTGGKDELDDDAEPLCSLANDDGMNPFGPSLSSSSSSHSSMPFESAALHSISQRLDDRSSWESASQERTFAWKSVSDPVIENYDEPCLGGDDGAVAVPETFWLDMCSQIRAGDGISMVNLRLNPERNTGYNGTHIWNAIYEENCLALSSSSSSSSLGGAAASPMCYEERVLYRLLSGLHTSTTLSIAKNYYPPSKKKGRATWEPNPQYFIDKFADHPEHLRNLHFSYVVLLRALKKASPFLYNLEIKTGDILDDEMATILLRRLLDSTILRSCHDVFTAFDESLMFKERETAMSLQENFKGVFHNVSSILDCVQCQQCKLHGKMAMLGYGTALKILFLPDTVIGVSLSRNEIVAFLNTIWKLSESVREVRELTHLYWSTHTRLEKSEDGGQRDRSTVPLVLGLDGIEVLDAAVGAVSSLANQGLIDELAEARLIQQAFQRHPELMVLSKHYGNDLRKFLNFLPNIDHEVVTAGLDYGDPDAIVVGTGLAGLTATLNILDRGGRVTLIEKEHRMGGNSNKASSGINACCPQNATYGDSLETFTRDTTRSAGASAKSHLIKVLVENSEAAVHWLKERVGVDLSVLSQLGGHDHKRTHRPRSGMVGSEIIYNIQRAVKSYEKSGMVQILMDTRVTSLKRNDDGTVVGVEVDTITKDGKKKTMSLTAPNVILATGGFASDRSRGSYLEKYRPELMRMPATAGEFSTGDGITLGTSVGAGLVDMEKVQVHPTGWVDPKDPLNPGKVLAGELMRGVGGILINQSGKRFCDELGTRAYVVDKMFSHDNYYNQSKKWNVSSEVPTFSLVLSSSAAKDAKKHVDHYLNKGLLVKLEGIAALADWMKLPISTVEATLQAYQRDAANGHDEWGKTSFSGVPQEDLVNETFYSGTVTPVLHYCMGGLTIDKDGSVVDEKNNVIRGLYAVGEVSGGVHGDNRLGGNSLLECTVFGTVVGKKIPIQPRVAADQTKKYGDASVEEKVEPPKLTMDDVQRHNKEGDCWIAINGKVYDLTDFAEEHPAGPESIIELAGQDGTEAFEAVHSEGILEDFDPVGIL</sequence>
<dbReference type="SUPFAM" id="SSF110019">
    <property type="entry name" value="ERO1-like"/>
    <property type="match status" value="1"/>
</dbReference>
<keyword evidence="11" id="KW-0472">Membrane</keyword>
<dbReference type="NCBIfam" id="TIGR01813">
    <property type="entry name" value="flavo_cyto_c"/>
    <property type="match status" value="1"/>
</dbReference>
<gene>
    <name evidence="17" type="ORF">ACHAXA_000190</name>
</gene>
<dbReference type="Gene3D" id="3.90.700.10">
    <property type="entry name" value="Succinate dehydrogenase/fumarate reductase flavoprotein, catalytic domain"/>
    <property type="match status" value="1"/>
</dbReference>
<dbReference type="Pfam" id="PF00890">
    <property type="entry name" value="FAD_binding_2"/>
    <property type="match status" value="1"/>
</dbReference>
<evidence type="ECO:0000256" key="9">
    <source>
        <dbReference type="ARBA" id="ARBA00022982"/>
    </source>
</evidence>
<keyword evidence="9" id="KW-0249">Electron transport</keyword>
<keyword evidence="13" id="KW-0325">Glycoprotein</keyword>
<keyword evidence="10" id="KW-0560">Oxidoreductase</keyword>
<dbReference type="InterPro" id="IPR050315">
    <property type="entry name" value="FAD-oxidoreductase_2"/>
</dbReference>
<comment type="cofactor">
    <cofactor evidence="1">
        <name>FAD</name>
        <dbReference type="ChEBI" id="CHEBI:57692"/>
    </cofactor>
</comment>
<evidence type="ECO:0000256" key="5">
    <source>
        <dbReference type="ARBA" id="ARBA00022630"/>
    </source>
</evidence>
<evidence type="ECO:0000256" key="6">
    <source>
        <dbReference type="ARBA" id="ARBA00022729"/>
    </source>
</evidence>
<evidence type="ECO:0000256" key="4">
    <source>
        <dbReference type="ARBA" id="ARBA00022448"/>
    </source>
</evidence>
<proteinExistence type="inferred from homology"/>
<dbReference type="PANTHER" id="PTHR43400">
    <property type="entry name" value="FUMARATE REDUCTASE"/>
    <property type="match status" value="1"/>
</dbReference>
<feature type="compositionally biased region" description="Low complexity" evidence="15">
    <location>
        <begin position="179"/>
        <end position="195"/>
    </location>
</feature>
<dbReference type="InterPro" id="IPR010960">
    <property type="entry name" value="Flavocytochrome_c"/>
</dbReference>
<feature type="region of interest" description="Disordered" evidence="15">
    <location>
        <begin position="141"/>
        <end position="240"/>
    </location>
</feature>
<evidence type="ECO:0000259" key="16">
    <source>
        <dbReference type="PROSITE" id="PS50255"/>
    </source>
</evidence>
<dbReference type="GO" id="GO:0016491">
    <property type="term" value="F:oxidoreductase activity"/>
    <property type="evidence" value="ECO:0007669"/>
    <property type="project" value="UniProtKB-KW"/>
</dbReference>
<evidence type="ECO:0000313" key="17">
    <source>
        <dbReference type="EMBL" id="KAL3816251.1"/>
    </source>
</evidence>
<dbReference type="InterPro" id="IPR001199">
    <property type="entry name" value="Cyt_B5-like_heme/steroid-bd"/>
</dbReference>
<evidence type="ECO:0000313" key="18">
    <source>
        <dbReference type="Proteomes" id="UP001530377"/>
    </source>
</evidence>
<feature type="compositionally biased region" description="Low complexity" evidence="15">
    <location>
        <begin position="301"/>
        <end position="311"/>
    </location>
</feature>
<dbReference type="InterPro" id="IPR027477">
    <property type="entry name" value="Succ_DH/fumarate_Rdtase_cat_sf"/>
</dbReference>
<keyword evidence="4" id="KW-0813">Transport</keyword>
<dbReference type="GO" id="GO:0005789">
    <property type="term" value="C:endoplasmic reticulum membrane"/>
    <property type="evidence" value="ECO:0007669"/>
    <property type="project" value="UniProtKB-SubCell"/>
</dbReference>
<dbReference type="InterPro" id="IPR007266">
    <property type="entry name" value="Ero1"/>
</dbReference>
<evidence type="ECO:0000256" key="1">
    <source>
        <dbReference type="ARBA" id="ARBA00001974"/>
    </source>
</evidence>
<keyword evidence="6" id="KW-0732">Signal</keyword>
<dbReference type="Pfam" id="PF04137">
    <property type="entry name" value="ERO1"/>
    <property type="match status" value="1"/>
</dbReference>
<comment type="subcellular location">
    <subcellularLocation>
        <location evidence="2">Endoplasmic reticulum membrane</location>
        <topology evidence="2">Peripheral membrane protein</topology>
        <orientation evidence="2">Lumenal side</orientation>
    </subcellularLocation>
</comment>
<feature type="region of interest" description="Disordered" evidence="15">
    <location>
        <begin position="253"/>
        <end position="312"/>
    </location>
</feature>
<dbReference type="Gene3D" id="3.50.50.60">
    <property type="entry name" value="FAD/NAD(P)-binding domain"/>
    <property type="match status" value="1"/>
</dbReference>
<comment type="similarity">
    <text evidence="3">Belongs to the EROs family.</text>
</comment>
<dbReference type="InterPro" id="IPR036188">
    <property type="entry name" value="FAD/NAD-bd_sf"/>
</dbReference>